<reference evidence="6" key="2">
    <citation type="submission" date="2020-09" db="EMBL/GenBank/DDBJ databases">
        <authorList>
            <person name="Sun Q."/>
            <person name="Ohkuma M."/>
        </authorList>
    </citation>
    <scope>NUCLEOTIDE SEQUENCE</scope>
    <source>
        <strain evidence="6">JCM 4386</strain>
    </source>
</reference>
<dbReference type="Proteomes" id="UP000606194">
    <property type="component" value="Unassembled WGS sequence"/>
</dbReference>
<dbReference type="GO" id="GO:0003905">
    <property type="term" value="F:alkylbase DNA N-glycosylase activity"/>
    <property type="evidence" value="ECO:0007669"/>
    <property type="project" value="InterPro"/>
</dbReference>
<dbReference type="Gene3D" id="3.10.300.10">
    <property type="entry name" value="Methylpurine-DNA glycosylase (MPG)"/>
    <property type="match status" value="1"/>
</dbReference>
<evidence type="ECO:0000256" key="2">
    <source>
        <dbReference type="ARBA" id="ARBA00022763"/>
    </source>
</evidence>
<dbReference type="InterPro" id="IPR003180">
    <property type="entry name" value="MPG"/>
</dbReference>
<dbReference type="AlphaFoldDB" id="A0A918GAM4"/>
<evidence type="ECO:0000313" key="6">
    <source>
        <dbReference type="EMBL" id="GGS25888.1"/>
    </source>
</evidence>
<gene>
    <name evidence="6" type="ORF">GCM10010269_75670</name>
</gene>
<proteinExistence type="inferred from homology"/>
<keyword evidence="4" id="KW-0234">DNA repair</keyword>
<name>A0A918GAM4_9ACTN</name>
<comment type="similarity">
    <text evidence="1">Belongs to the DNA glycosylase MPG family.</text>
</comment>
<feature type="region of interest" description="Disordered" evidence="5">
    <location>
        <begin position="49"/>
        <end position="91"/>
    </location>
</feature>
<dbReference type="InterPro" id="IPR036995">
    <property type="entry name" value="MPG_sf"/>
</dbReference>
<comment type="caution">
    <text evidence="6">The sequence shown here is derived from an EMBL/GenBank/DDBJ whole genome shotgun (WGS) entry which is preliminary data.</text>
</comment>
<dbReference type="SUPFAM" id="SSF50486">
    <property type="entry name" value="FMT C-terminal domain-like"/>
    <property type="match status" value="1"/>
</dbReference>
<dbReference type="GO" id="GO:0003677">
    <property type="term" value="F:DNA binding"/>
    <property type="evidence" value="ECO:0007669"/>
    <property type="project" value="InterPro"/>
</dbReference>
<accession>A0A918GAM4</accession>
<dbReference type="RefSeq" id="WP_190153845.1">
    <property type="nucleotide sequence ID" value="NZ_BMTL01000047.1"/>
</dbReference>
<organism evidence="6 7">
    <name type="scientific">Streptomyces humidus</name>
    <dbReference type="NCBI Taxonomy" id="52259"/>
    <lineage>
        <taxon>Bacteria</taxon>
        <taxon>Bacillati</taxon>
        <taxon>Actinomycetota</taxon>
        <taxon>Actinomycetes</taxon>
        <taxon>Kitasatosporales</taxon>
        <taxon>Streptomycetaceae</taxon>
        <taxon>Streptomyces</taxon>
    </lineage>
</organism>
<keyword evidence="2" id="KW-0227">DNA damage</keyword>
<dbReference type="Pfam" id="PF02245">
    <property type="entry name" value="Pur_DNA_glyco"/>
    <property type="match status" value="1"/>
</dbReference>
<keyword evidence="7" id="KW-1185">Reference proteome</keyword>
<evidence type="ECO:0000313" key="7">
    <source>
        <dbReference type="Proteomes" id="UP000606194"/>
    </source>
</evidence>
<keyword evidence="3" id="KW-0378">Hydrolase</keyword>
<evidence type="ECO:0000256" key="3">
    <source>
        <dbReference type="ARBA" id="ARBA00022801"/>
    </source>
</evidence>
<reference evidence="6" key="1">
    <citation type="journal article" date="2014" name="Int. J. Syst. Evol. Microbiol.">
        <title>Complete genome sequence of Corynebacterium casei LMG S-19264T (=DSM 44701T), isolated from a smear-ripened cheese.</title>
        <authorList>
            <consortium name="US DOE Joint Genome Institute (JGI-PGF)"/>
            <person name="Walter F."/>
            <person name="Albersmeier A."/>
            <person name="Kalinowski J."/>
            <person name="Ruckert C."/>
        </authorList>
    </citation>
    <scope>NUCLEOTIDE SEQUENCE</scope>
    <source>
        <strain evidence="6">JCM 4386</strain>
    </source>
</reference>
<dbReference type="GO" id="GO:0006284">
    <property type="term" value="P:base-excision repair"/>
    <property type="evidence" value="ECO:0007669"/>
    <property type="project" value="InterPro"/>
</dbReference>
<evidence type="ECO:0000256" key="5">
    <source>
        <dbReference type="SAM" id="MobiDB-lite"/>
    </source>
</evidence>
<evidence type="ECO:0000256" key="1">
    <source>
        <dbReference type="ARBA" id="ARBA00009232"/>
    </source>
</evidence>
<dbReference type="EMBL" id="BMTL01000047">
    <property type="protein sequence ID" value="GGS25888.1"/>
    <property type="molecule type" value="Genomic_DNA"/>
</dbReference>
<dbReference type="InterPro" id="IPR011034">
    <property type="entry name" value="Formyl_transferase-like_C_sf"/>
</dbReference>
<protein>
    <submittedName>
        <fullName evidence="6">Uncharacterized protein</fullName>
    </submittedName>
</protein>
<sequence length="91" mass="9802">MIATIDRTPLPRSVFRRPVLEAAPDLRGGPLVRMIPEGPVALRLTEAEARDAGNDPGPHACRDRATRSGVMSGPPGQAHVRFIHGMSRRSA</sequence>
<evidence type="ECO:0000256" key="4">
    <source>
        <dbReference type="ARBA" id="ARBA00023204"/>
    </source>
</evidence>